<dbReference type="Gene3D" id="3.30.420.10">
    <property type="entry name" value="Ribonuclease H-like superfamily/Ribonuclease H"/>
    <property type="match status" value="1"/>
</dbReference>
<name>A0A7J8ZTZ2_9ROSI</name>
<dbReference type="InterPro" id="IPR036397">
    <property type="entry name" value="RNaseH_sf"/>
</dbReference>
<dbReference type="InterPro" id="IPR012337">
    <property type="entry name" value="RNaseH-like_sf"/>
</dbReference>
<evidence type="ECO:0000313" key="2">
    <source>
        <dbReference type="Proteomes" id="UP000593574"/>
    </source>
</evidence>
<keyword evidence="2" id="KW-1185">Reference proteome</keyword>
<dbReference type="AlphaFoldDB" id="A0A7J8ZTZ2"/>
<reference evidence="1 2" key="1">
    <citation type="journal article" date="2019" name="Genome Biol. Evol.">
        <title>Insights into the evolution of the New World diploid cottons (Gossypium, subgenus Houzingenia) based on genome sequencing.</title>
        <authorList>
            <person name="Grover C.E."/>
            <person name="Arick M.A. 2nd"/>
            <person name="Thrash A."/>
            <person name="Conover J.L."/>
            <person name="Sanders W.S."/>
            <person name="Peterson D.G."/>
            <person name="Frelichowski J.E."/>
            <person name="Scheffler J.A."/>
            <person name="Scheffler B.E."/>
            <person name="Wendel J.F."/>
        </authorList>
    </citation>
    <scope>NUCLEOTIDE SEQUENCE [LARGE SCALE GENOMIC DNA]</scope>
    <source>
        <strain evidence="1">4</strain>
        <tissue evidence="1">Leaf</tissue>
    </source>
</reference>
<evidence type="ECO:0000313" key="1">
    <source>
        <dbReference type="EMBL" id="MBA0715278.1"/>
    </source>
</evidence>
<dbReference type="EMBL" id="JABEZV010000007">
    <property type="protein sequence ID" value="MBA0715278.1"/>
    <property type="molecule type" value="Genomic_DNA"/>
</dbReference>
<dbReference type="GO" id="GO:0003676">
    <property type="term" value="F:nucleic acid binding"/>
    <property type="evidence" value="ECO:0007669"/>
    <property type="project" value="InterPro"/>
</dbReference>
<gene>
    <name evidence="1" type="ORF">Golax_014183</name>
</gene>
<dbReference type="CDD" id="cd06222">
    <property type="entry name" value="RNase_H_like"/>
    <property type="match status" value="1"/>
</dbReference>
<organism evidence="1 2">
    <name type="scientific">Gossypium laxum</name>
    <dbReference type="NCBI Taxonomy" id="34288"/>
    <lineage>
        <taxon>Eukaryota</taxon>
        <taxon>Viridiplantae</taxon>
        <taxon>Streptophyta</taxon>
        <taxon>Embryophyta</taxon>
        <taxon>Tracheophyta</taxon>
        <taxon>Spermatophyta</taxon>
        <taxon>Magnoliopsida</taxon>
        <taxon>eudicotyledons</taxon>
        <taxon>Gunneridae</taxon>
        <taxon>Pentapetalae</taxon>
        <taxon>rosids</taxon>
        <taxon>malvids</taxon>
        <taxon>Malvales</taxon>
        <taxon>Malvaceae</taxon>
        <taxon>Malvoideae</taxon>
        <taxon>Gossypium</taxon>
    </lineage>
</organism>
<comment type="caution">
    <text evidence="1">The sequence shown here is derived from an EMBL/GenBank/DDBJ whole genome shotgun (WGS) entry which is preliminary data.</text>
</comment>
<dbReference type="InterPro" id="IPR044730">
    <property type="entry name" value="RNase_H-like_dom_plant"/>
</dbReference>
<dbReference type="SUPFAM" id="SSF53098">
    <property type="entry name" value="Ribonuclease H-like"/>
    <property type="match status" value="1"/>
</dbReference>
<sequence length="202" mass="22939">MCGIANDDYCTIGGSIPEDAIHSIKDCRVEKELWLHIVLTVKQAWFFSGNLQEWLMSNLQNNQKLIVEEFHIAGQSSTHPCPKGYPNAKQKTRAEANLTGSWLKLRTDGFVKTDLGYAAIRGEKQGNEVLIQTDSLEAIEAIQILESTSSKSKIIMRIHLLLKNIKKWELKYISREENAEADRIAKTTFNRVEGLHVFTDNH</sequence>
<dbReference type="Proteomes" id="UP000593574">
    <property type="component" value="Unassembled WGS sequence"/>
</dbReference>
<evidence type="ECO:0008006" key="3">
    <source>
        <dbReference type="Google" id="ProtNLM"/>
    </source>
</evidence>
<accession>A0A7J8ZTZ2</accession>
<proteinExistence type="predicted"/>
<protein>
    <recommendedName>
        <fullName evidence="3">RNase H type-1 domain-containing protein</fullName>
    </recommendedName>
</protein>